<evidence type="ECO:0000256" key="2">
    <source>
        <dbReference type="ARBA" id="ARBA00006375"/>
    </source>
</evidence>
<dbReference type="InterPro" id="IPR023395">
    <property type="entry name" value="MCP_dom_sf"/>
</dbReference>
<reference evidence="14 15" key="1">
    <citation type="journal article" date="2024" name="Nat. Commun.">
        <title>Phylogenomics reveals the evolutionary origins of lichenization in chlorophyte algae.</title>
        <authorList>
            <person name="Puginier C."/>
            <person name="Libourel C."/>
            <person name="Otte J."/>
            <person name="Skaloud P."/>
            <person name="Haon M."/>
            <person name="Grisel S."/>
            <person name="Petersen M."/>
            <person name="Berrin J.G."/>
            <person name="Delaux P.M."/>
            <person name="Dal Grande F."/>
            <person name="Keller J."/>
        </authorList>
    </citation>
    <scope>NUCLEOTIDE SEQUENCE [LARGE SCALE GENOMIC DNA]</scope>
    <source>
        <strain evidence="14 15">SAG 2523</strain>
    </source>
</reference>
<dbReference type="PROSITE" id="PS50920">
    <property type="entry name" value="SOLCAR"/>
    <property type="match status" value="3"/>
</dbReference>
<dbReference type="SUPFAM" id="SSF103506">
    <property type="entry name" value="Mitochondrial carrier"/>
    <property type="match status" value="1"/>
</dbReference>
<evidence type="ECO:0000256" key="6">
    <source>
        <dbReference type="ARBA" id="ARBA00022737"/>
    </source>
</evidence>
<feature type="repeat" description="Solcar" evidence="12">
    <location>
        <begin position="1"/>
        <end position="71"/>
    </location>
</feature>
<evidence type="ECO:0000256" key="7">
    <source>
        <dbReference type="ARBA" id="ARBA00022792"/>
    </source>
</evidence>
<dbReference type="GO" id="GO:0055085">
    <property type="term" value="P:transmembrane transport"/>
    <property type="evidence" value="ECO:0007669"/>
    <property type="project" value="InterPro"/>
</dbReference>
<comment type="caution">
    <text evidence="14">The sequence shown here is derived from an EMBL/GenBank/DDBJ whole genome shotgun (WGS) entry which is preliminary data.</text>
</comment>
<sequence>SRTAVAPLERLKILMQVQGSSKVYTGVWQGLKYMAKEDGFRGMMKGNGTNCIRIIPNQAVKFLTYEQLNRRLSHSMREYGGDGQMTPLLRLVAGACAGVIGMTATYPLDMVRGRLTVQEGRSGHSQYRGIMHCTSTIVKEEGLMALWRGWVPSVIGVVPYVGLNFCVYETLKDVVLKYHGMTDERELSIVTRLGCGALAGTTGQTVAYPLDVVRRRLQMSGWSGASTLHGNAGTAVLYSGMTDCFARTIKEEGVQALFKGLLPNYIKVVPSIAIAFVTYEQLKELMGVEVRISS</sequence>
<organism evidence="14 15">
    <name type="scientific">Apatococcus fuscideae</name>
    <dbReference type="NCBI Taxonomy" id="2026836"/>
    <lineage>
        <taxon>Eukaryota</taxon>
        <taxon>Viridiplantae</taxon>
        <taxon>Chlorophyta</taxon>
        <taxon>core chlorophytes</taxon>
        <taxon>Trebouxiophyceae</taxon>
        <taxon>Chlorellales</taxon>
        <taxon>Chlorellaceae</taxon>
        <taxon>Apatococcus</taxon>
    </lineage>
</organism>
<feature type="non-terminal residue" evidence="14">
    <location>
        <position position="1"/>
    </location>
</feature>
<accession>A0AAW1SJF4</accession>
<comment type="similarity">
    <text evidence="2 13">Belongs to the mitochondrial carrier (TC 2.A.29) family.</text>
</comment>
<keyword evidence="5" id="KW-0479">Metal-binding</keyword>
<evidence type="ECO:0000256" key="13">
    <source>
        <dbReference type="RuleBase" id="RU000488"/>
    </source>
</evidence>
<name>A0AAW1SJF4_9CHLO</name>
<keyword evidence="11 12" id="KW-0472">Membrane</keyword>
<evidence type="ECO:0000256" key="11">
    <source>
        <dbReference type="ARBA" id="ARBA00023136"/>
    </source>
</evidence>
<dbReference type="PANTHER" id="PTHR24089">
    <property type="entry name" value="SOLUTE CARRIER FAMILY 25"/>
    <property type="match status" value="1"/>
</dbReference>
<keyword evidence="7" id="KW-0999">Mitochondrion inner membrane</keyword>
<dbReference type="FunFam" id="1.50.40.10:FF:000016">
    <property type="entry name" value="Solute carrier family 25 member 23"/>
    <property type="match status" value="1"/>
</dbReference>
<evidence type="ECO:0000256" key="1">
    <source>
        <dbReference type="ARBA" id="ARBA00004448"/>
    </source>
</evidence>
<dbReference type="InterPro" id="IPR018108">
    <property type="entry name" value="MCP_transmembrane"/>
</dbReference>
<dbReference type="Gene3D" id="1.50.40.10">
    <property type="entry name" value="Mitochondrial carrier domain"/>
    <property type="match status" value="1"/>
</dbReference>
<dbReference type="Proteomes" id="UP001485043">
    <property type="component" value="Unassembled WGS sequence"/>
</dbReference>
<gene>
    <name evidence="14" type="ORF">WJX84_001051</name>
</gene>
<dbReference type="InterPro" id="IPR002067">
    <property type="entry name" value="MCP"/>
</dbReference>
<dbReference type="GO" id="GO:0005743">
    <property type="term" value="C:mitochondrial inner membrane"/>
    <property type="evidence" value="ECO:0007669"/>
    <property type="project" value="UniProtKB-SubCell"/>
</dbReference>
<keyword evidence="8" id="KW-0106">Calcium</keyword>
<keyword evidence="10" id="KW-0496">Mitochondrion</keyword>
<feature type="repeat" description="Solcar" evidence="12">
    <location>
        <begin position="85"/>
        <end position="174"/>
    </location>
</feature>
<feature type="repeat" description="Solcar" evidence="12">
    <location>
        <begin position="187"/>
        <end position="285"/>
    </location>
</feature>
<evidence type="ECO:0000256" key="9">
    <source>
        <dbReference type="ARBA" id="ARBA00022989"/>
    </source>
</evidence>
<evidence type="ECO:0000256" key="10">
    <source>
        <dbReference type="ARBA" id="ARBA00023128"/>
    </source>
</evidence>
<keyword evidence="15" id="KW-1185">Reference proteome</keyword>
<evidence type="ECO:0000256" key="5">
    <source>
        <dbReference type="ARBA" id="ARBA00022723"/>
    </source>
</evidence>
<dbReference type="GO" id="GO:0046872">
    <property type="term" value="F:metal ion binding"/>
    <property type="evidence" value="ECO:0007669"/>
    <property type="project" value="UniProtKB-KW"/>
</dbReference>
<keyword evidence="6" id="KW-0677">Repeat</keyword>
<dbReference type="Pfam" id="PF00153">
    <property type="entry name" value="Mito_carr"/>
    <property type="match status" value="3"/>
</dbReference>
<dbReference type="PRINTS" id="PR00926">
    <property type="entry name" value="MITOCARRIER"/>
</dbReference>
<proteinExistence type="inferred from homology"/>
<evidence type="ECO:0000313" key="14">
    <source>
        <dbReference type="EMBL" id="KAK9845649.1"/>
    </source>
</evidence>
<evidence type="ECO:0000313" key="15">
    <source>
        <dbReference type="Proteomes" id="UP001485043"/>
    </source>
</evidence>
<evidence type="ECO:0000256" key="12">
    <source>
        <dbReference type="PROSITE-ProRule" id="PRU00282"/>
    </source>
</evidence>
<evidence type="ECO:0008006" key="16">
    <source>
        <dbReference type="Google" id="ProtNLM"/>
    </source>
</evidence>
<keyword evidence="3 13" id="KW-0813">Transport</keyword>
<keyword evidence="9" id="KW-1133">Transmembrane helix</keyword>
<dbReference type="AlphaFoldDB" id="A0AAW1SJF4"/>
<evidence type="ECO:0000256" key="3">
    <source>
        <dbReference type="ARBA" id="ARBA00022448"/>
    </source>
</evidence>
<protein>
    <recommendedName>
        <fullName evidence="16">Mitochondrial carrier protein</fullName>
    </recommendedName>
</protein>
<evidence type="ECO:0000256" key="8">
    <source>
        <dbReference type="ARBA" id="ARBA00022837"/>
    </source>
</evidence>
<dbReference type="EMBL" id="JALJOV010001595">
    <property type="protein sequence ID" value="KAK9845649.1"/>
    <property type="molecule type" value="Genomic_DNA"/>
</dbReference>
<evidence type="ECO:0000256" key="4">
    <source>
        <dbReference type="ARBA" id="ARBA00022692"/>
    </source>
</evidence>
<keyword evidence="4 12" id="KW-0812">Transmembrane</keyword>
<comment type="subcellular location">
    <subcellularLocation>
        <location evidence="1">Mitochondrion inner membrane</location>
        <topology evidence="1">Multi-pass membrane protein</topology>
    </subcellularLocation>
</comment>